<dbReference type="RefSeq" id="WP_319954727.1">
    <property type="nucleotide sequence ID" value="NZ_JAXAVX010000006.1"/>
</dbReference>
<dbReference type="EMBL" id="JAXAVX010000006">
    <property type="protein sequence ID" value="MDX8152573.1"/>
    <property type="molecule type" value="Genomic_DNA"/>
</dbReference>
<evidence type="ECO:0000256" key="5">
    <source>
        <dbReference type="SAM" id="SignalP"/>
    </source>
</evidence>
<keyword evidence="3" id="KW-0813">Transport</keyword>
<feature type="chain" id="PRO_5046433304" evidence="5">
    <location>
        <begin position="21"/>
        <end position="332"/>
    </location>
</feature>
<feature type="domain" description="Fe/B12 periplasmic-binding" evidence="6">
    <location>
        <begin position="61"/>
        <end position="320"/>
    </location>
</feature>
<keyword evidence="8" id="KW-1185">Reference proteome</keyword>
<sequence>MRRLLTVLLGCAALALGACGDDDEGTTTSAPAASTEASAAAFPVTIDHAFGRATIERAPQRVVTAGFNEQDFALALGVKPVAIREFLGPYDYQDRPWAPEAKSDPATLIGGEQISIEKVAAAKPDVILGIYSFIDQAVYDRLAALAPTVAQSKDAPTGGTPWDDQLRQTGEALGKEAEAAKVIEDVDGQFAAAAKAHPDFRGKELVVAFESGGTLFTLGNDDLRQQFFTDLGFVTPKDGGEEEISREQLRLLDKDALVLITDDAKGILRDPLYRRLKVVREGRVITATGDSNFAGALGYNSPLSRPYLLKQVVPQLAAAIDGDPATKVPATS</sequence>
<dbReference type="PANTHER" id="PTHR30532:SF24">
    <property type="entry name" value="FERRIC ENTEROBACTIN-BINDING PERIPLASMIC PROTEIN FEPB"/>
    <property type="match status" value="1"/>
</dbReference>
<protein>
    <submittedName>
        <fullName evidence="7">Iron-siderophore ABC transporter substrate-binding protein</fullName>
    </submittedName>
</protein>
<comment type="similarity">
    <text evidence="2">Belongs to the bacterial solute-binding protein 8 family.</text>
</comment>
<evidence type="ECO:0000256" key="1">
    <source>
        <dbReference type="ARBA" id="ARBA00004196"/>
    </source>
</evidence>
<dbReference type="InterPro" id="IPR051313">
    <property type="entry name" value="Bact_iron-sidero_bind"/>
</dbReference>
<feature type="signal peptide" evidence="5">
    <location>
        <begin position="1"/>
        <end position="20"/>
    </location>
</feature>
<accession>A0ABU4VLB1</accession>
<dbReference type="Proteomes" id="UP001277761">
    <property type="component" value="Unassembled WGS sequence"/>
</dbReference>
<evidence type="ECO:0000256" key="4">
    <source>
        <dbReference type="ARBA" id="ARBA00022729"/>
    </source>
</evidence>
<dbReference type="CDD" id="cd01146">
    <property type="entry name" value="FhuD"/>
    <property type="match status" value="1"/>
</dbReference>
<dbReference type="InterPro" id="IPR002491">
    <property type="entry name" value="ABC_transptr_periplasmic_BD"/>
</dbReference>
<organism evidence="7 8">
    <name type="scientific">Patulibacter brassicae</name>
    <dbReference type="NCBI Taxonomy" id="1705717"/>
    <lineage>
        <taxon>Bacteria</taxon>
        <taxon>Bacillati</taxon>
        <taxon>Actinomycetota</taxon>
        <taxon>Thermoleophilia</taxon>
        <taxon>Solirubrobacterales</taxon>
        <taxon>Patulibacteraceae</taxon>
        <taxon>Patulibacter</taxon>
    </lineage>
</organism>
<dbReference type="PROSITE" id="PS51257">
    <property type="entry name" value="PROKAR_LIPOPROTEIN"/>
    <property type="match status" value="1"/>
</dbReference>
<dbReference type="PROSITE" id="PS50983">
    <property type="entry name" value="FE_B12_PBP"/>
    <property type="match status" value="1"/>
</dbReference>
<dbReference type="SUPFAM" id="SSF53807">
    <property type="entry name" value="Helical backbone' metal receptor"/>
    <property type="match status" value="1"/>
</dbReference>
<dbReference type="Pfam" id="PF01497">
    <property type="entry name" value="Peripla_BP_2"/>
    <property type="match status" value="1"/>
</dbReference>
<comment type="subcellular location">
    <subcellularLocation>
        <location evidence="1">Cell envelope</location>
    </subcellularLocation>
</comment>
<comment type="caution">
    <text evidence="7">The sequence shown here is derived from an EMBL/GenBank/DDBJ whole genome shotgun (WGS) entry which is preliminary data.</text>
</comment>
<reference evidence="7 8" key="1">
    <citation type="submission" date="2023-11" db="EMBL/GenBank/DDBJ databases">
        <authorList>
            <person name="Xu M."/>
            <person name="Jiang T."/>
        </authorList>
    </citation>
    <scope>NUCLEOTIDE SEQUENCE [LARGE SCALE GENOMIC DNA]</scope>
    <source>
        <strain evidence="7 8">SD</strain>
    </source>
</reference>
<name>A0ABU4VLB1_9ACTN</name>
<evidence type="ECO:0000256" key="2">
    <source>
        <dbReference type="ARBA" id="ARBA00008814"/>
    </source>
</evidence>
<evidence type="ECO:0000256" key="3">
    <source>
        <dbReference type="ARBA" id="ARBA00022448"/>
    </source>
</evidence>
<dbReference type="PANTHER" id="PTHR30532">
    <property type="entry name" value="IRON III DICITRATE-BINDING PERIPLASMIC PROTEIN"/>
    <property type="match status" value="1"/>
</dbReference>
<gene>
    <name evidence="7" type="ORF">SK069_13285</name>
</gene>
<keyword evidence="4 5" id="KW-0732">Signal</keyword>
<dbReference type="Gene3D" id="3.40.50.1980">
    <property type="entry name" value="Nitrogenase molybdenum iron protein domain"/>
    <property type="match status" value="2"/>
</dbReference>
<evidence type="ECO:0000313" key="8">
    <source>
        <dbReference type="Proteomes" id="UP001277761"/>
    </source>
</evidence>
<evidence type="ECO:0000313" key="7">
    <source>
        <dbReference type="EMBL" id="MDX8152573.1"/>
    </source>
</evidence>
<proteinExistence type="inferred from homology"/>
<evidence type="ECO:0000259" key="6">
    <source>
        <dbReference type="PROSITE" id="PS50983"/>
    </source>
</evidence>